<reference evidence="1" key="2">
    <citation type="submission" date="2020-03" db="EMBL/GenBank/DDBJ databases">
        <title>The second near-complete assembly of the hexaploid bread wheat (Triticum aestivum) genome.</title>
        <authorList>
            <person name="Zimin A.V."/>
            <person name="Puiu D."/>
            <person name="Shumante A."/>
            <person name="Alonge M."/>
            <person name="Salzberg S.L."/>
        </authorList>
    </citation>
    <scope>NUCLEOTIDE SEQUENCE</scope>
    <source>
        <tissue evidence="1">Leaf</tissue>
    </source>
</reference>
<feature type="non-terminal residue" evidence="1">
    <location>
        <position position="46"/>
    </location>
</feature>
<protein>
    <submittedName>
        <fullName evidence="1">Uncharacterized protein</fullName>
    </submittedName>
</protein>
<gene>
    <name evidence="1" type="ORF">CFC21_083744</name>
</gene>
<organism evidence="1">
    <name type="scientific">Triticum aestivum</name>
    <name type="common">Wheat</name>
    <dbReference type="NCBI Taxonomy" id="4565"/>
    <lineage>
        <taxon>Eukaryota</taxon>
        <taxon>Viridiplantae</taxon>
        <taxon>Streptophyta</taxon>
        <taxon>Embryophyta</taxon>
        <taxon>Tracheophyta</taxon>
        <taxon>Spermatophyta</taxon>
        <taxon>Magnoliopsida</taxon>
        <taxon>Liliopsida</taxon>
        <taxon>Poales</taxon>
        <taxon>Poaceae</taxon>
        <taxon>BOP clade</taxon>
        <taxon>Pooideae</taxon>
        <taxon>Triticodae</taxon>
        <taxon>Triticeae</taxon>
        <taxon>Triticinae</taxon>
        <taxon>Triticum</taxon>
    </lineage>
</organism>
<dbReference type="Proteomes" id="UP000815260">
    <property type="component" value="Chromosome 6A"/>
</dbReference>
<dbReference type="EMBL" id="CM022226">
    <property type="protein sequence ID" value="KAF7079528.1"/>
    <property type="molecule type" value="Genomic_DNA"/>
</dbReference>
<feature type="non-terminal residue" evidence="1">
    <location>
        <position position="1"/>
    </location>
</feature>
<comment type="caution">
    <text evidence="1">The sequence shown here is derived from an EMBL/GenBank/DDBJ whole genome shotgun (WGS) entry which is preliminary data.</text>
</comment>
<sequence length="46" mass="5353">MVNQVLLREQLLNDMHHQPHHFQRQLLNNSSKQKLGMAITGSNTMI</sequence>
<dbReference type="AlphaFoldDB" id="A0A9R1I9L1"/>
<proteinExistence type="predicted"/>
<evidence type="ECO:0000313" key="1">
    <source>
        <dbReference type="EMBL" id="KAF7079528.1"/>
    </source>
</evidence>
<reference evidence="1" key="1">
    <citation type="journal article" date="2017" name="Gigascience">
        <title>The first near-complete assembly of the hexaploid bread wheat genome, Triticum aestivum.</title>
        <authorList>
            <person name="Zimin A.V."/>
            <person name="Puiu D."/>
            <person name="Hall R."/>
            <person name="Kingan S."/>
            <person name="Clavijo B.J."/>
            <person name="Salzberg S.L."/>
        </authorList>
    </citation>
    <scope>NUCLEOTIDE SEQUENCE</scope>
    <source>
        <tissue evidence="1">Leaf</tissue>
    </source>
</reference>
<name>A0A9R1I9L1_WHEAT</name>
<accession>A0A9R1I9L1</accession>